<accession>A0A6N3F277</accession>
<sequence>MDMSQLYEALLQYIESENYQEIDAKTFYRKIFPEGILEKEGGSEGKPNGILVTKDASGKPTGHSAISDELNEILNLDPDSEAVMAPISYYGQNLTGRNGGVLHALTITVPVQRVAELERLLAILTQSVFLKATYFVLTGESIQLYYVYEEGVAMTGEAQKELIAQKQVLIDRFNELLGLTKPIAMTPLADRLPIIGTVSGKDRLPVRAFQVKLK</sequence>
<name>A0A6N3F277_9FIRM</name>
<protein>
    <submittedName>
        <fullName evidence="1">Uncharacterized protein</fullName>
    </submittedName>
</protein>
<organism evidence="1">
    <name type="scientific">Veillonella ratti</name>
    <dbReference type="NCBI Taxonomy" id="103892"/>
    <lineage>
        <taxon>Bacteria</taxon>
        <taxon>Bacillati</taxon>
        <taxon>Bacillota</taxon>
        <taxon>Negativicutes</taxon>
        <taxon>Veillonellales</taxon>
        <taxon>Veillonellaceae</taxon>
        <taxon>Veillonella</taxon>
    </lineage>
</organism>
<proteinExistence type="predicted"/>
<gene>
    <name evidence="1" type="ORF">VRLFYP33_02130</name>
</gene>
<evidence type="ECO:0000313" key="1">
    <source>
        <dbReference type="EMBL" id="VYU46140.1"/>
    </source>
</evidence>
<dbReference type="AlphaFoldDB" id="A0A6N3F277"/>
<reference evidence="1" key="1">
    <citation type="submission" date="2019-11" db="EMBL/GenBank/DDBJ databases">
        <authorList>
            <person name="Feng L."/>
        </authorList>
    </citation>
    <scope>NUCLEOTIDE SEQUENCE</scope>
    <source>
        <strain evidence="1">VrattiLFYP33</strain>
    </source>
</reference>
<dbReference type="EMBL" id="CACRUX010000095">
    <property type="protein sequence ID" value="VYU46140.1"/>
    <property type="molecule type" value="Genomic_DNA"/>
</dbReference>
<dbReference type="RefSeq" id="WP_156705657.1">
    <property type="nucleotide sequence ID" value="NZ_CACRUX010000095.1"/>
</dbReference>